<evidence type="ECO:0000313" key="2">
    <source>
        <dbReference type="EMBL" id="MFC4987686.1"/>
    </source>
</evidence>
<comment type="caution">
    <text evidence="2">The sequence shown here is derived from an EMBL/GenBank/DDBJ whole genome shotgun (WGS) entry which is preliminary data.</text>
</comment>
<protein>
    <recommendedName>
        <fullName evidence="4">DUF4190 domain-containing protein</fullName>
    </recommendedName>
</protein>
<keyword evidence="1" id="KW-0472">Membrane</keyword>
<keyword evidence="3" id="KW-1185">Reference proteome</keyword>
<keyword evidence="1" id="KW-0812">Transmembrane</keyword>
<proteinExistence type="predicted"/>
<accession>A0ABD5QD61</accession>
<reference evidence="2 3" key="1">
    <citation type="journal article" date="2019" name="Int. J. Syst. Evol. Microbiol.">
        <title>The Global Catalogue of Microorganisms (GCM) 10K type strain sequencing project: providing services to taxonomists for standard genome sequencing and annotation.</title>
        <authorList>
            <consortium name="The Broad Institute Genomics Platform"/>
            <consortium name="The Broad Institute Genome Sequencing Center for Infectious Disease"/>
            <person name="Wu L."/>
            <person name="Ma J."/>
        </authorList>
    </citation>
    <scope>NUCLEOTIDE SEQUENCE [LARGE SCALE GENOMIC DNA]</scope>
    <source>
        <strain evidence="2 3">CGMCC 1.15824</strain>
    </source>
</reference>
<dbReference type="EMBL" id="JBHSJG010000029">
    <property type="protein sequence ID" value="MFC4987686.1"/>
    <property type="molecule type" value="Genomic_DNA"/>
</dbReference>
<keyword evidence="1" id="KW-1133">Transmembrane helix</keyword>
<gene>
    <name evidence="2" type="ORF">ACFPFO_07905</name>
</gene>
<evidence type="ECO:0000313" key="3">
    <source>
        <dbReference type="Proteomes" id="UP001595925"/>
    </source>
</evidence>
<name>A0ABD5QD61_9EURY</name>
<dbReference type="AlphaFoldDB" id="A0ABD5QD61"/>
<feature type="transmembrane region" description="Helical" evidence="1">
    <location>
        <begin position="12"/>
        <end position="43"/>
    </location>
</feature>
<sequence length="85" mass="8972">MSEEPMRSNRFLLLIGLLVGVLSVLIVLPFLIWIVVALILAYALGPVNDRLGTRVGPELAAGLSILVGLFVIVLPVVGILVVAAN</sequence>
<evidence type="ECO:0000256" key="1">
    <source>
        <dbReference type="SAM" id="Phobius"/>
    </source>
</evidence>
<organism evidence="2 3">
    <name type="scientific">Saliphagus infecundisoli</name>
    <dbReference type="NCBI Taxonomy" id="1849069"/>
    <lineage>
        <taxon>Archaea</taxon>
        <taxon>Methanobacteriati</taxon>
        <taxon>Methanobacteriota</taxon>
        <taxon>Stenosarchaea group</taxon>
        <taxon>Halobacteria</taxon>
        <taxon>Halobacteriales</taxon>
        <taxon>Natrialbaceae</taxon>
        <taxon>Saliphagus</taxon>
    </lineage>
</organism>
<dbReference type="Proteomes" id="UP001595925">
    <property type="component" value="Unassembled WGS sequence"/>
</dbReference>
<feature type="transmembrane region" description="Helical" evidence="1">
    <location>
        <begin position="63"/>
        <end position="84"/>
    </location>
</feature>
<evidence type="ECO:0008006" key="4">
    <source>
        <dbReference type="Google" id="ProtNLM"/>
    </source>
</evidence>
<dbReference type="RefSeq" id="WP_224827870.1">
    <property type="nucleotide sequence ID" value="NZ_JAIVEF010000002.1"/>
</dbReference>